<proteinExistence type="predicted"/>
<protein>
    <submittedName>
        <fullName evidence="1">Uncharacterized protein</fullName>
    </submittedName>
</protein>
<dbReference type="EMBL" id="MN739193">
    <property type="protein sequence ID" value="QHS92885.1"/>
    <property type="molecule type" value="Genomic_DNA"/>
</dbReference>
<accession>A0A6C0BKJ2</accession>
<organism evidence="1">
    <name type="scientific">viral metagenome</name>
    <dbReference type="NCBI Taxonomy" id="1070528"/>
    <lineage>
        <taxon>unclassified sequences</taxon>
        <taxon>metagenomes</taxon>
        <taxon>organismal metagenomes</taxon>
    </lineage>
</organism>
<dbReference type="AlphaFoldDB" id="A0A6C0BKJ2"/>
<name>A0A6C0BKJ2_9ZZZZ</name>
<sequence>MNEILRLDPKFCIGSLIERCTWDQPIDLELTRTLNRLGVYGANRQYSLNGDGRGYELELRSREHPSLEDLQIIPGIHSIDTSREGKTIVRFKDLGGVSELTVNRMIASCKYLACNILKY</sequence>
<reference evidence="1" key="1">
    <citation type="journal article" date="2020" name="Nature">
        <title>Giant virus diversity and host interactions through global metagenomics.</title>
        <authorList>
            <person name="Schulz F."/>
            <person name="Roux S."/>
            <person name="Paez-Espino D."/>
            <person name="Jungbluth S."/>
            <person name="Walsh D.A."/>
            <person name="Denef V.J."/>
            <person name="McMahon K.D."/>
            <person name="Konstantinidis K.T."/>
            <person name="Eloe-Fadrosh E.A."/>
            <person name="Kyrpides N.C."/>
            <person name="Woyke T."/>
        </authorList>
    </citation>
    <scope>NUCLEOTIDE SEQUENCE</scope>
    <source>
        <strain evidence="1">GVMAG-M-3300017651-5</strain>
    </source>
</reference>
<evidence type="ECO:0000313" key="1">
    <source>
        <dbReference type="EMBL" id="QHS92885.1"/>
    </source>
</evidence>